<evidence type="ECO:0000313" key="2">
    <source>
        <dbReference type="Proteomes" id="UP000011115"/>
    </source>
</evidence>
<dbReference type="Gramene" id="PGSC0003DMT400059729">
    <property type="protein sequence ID" value="PGSC0003DMT400059729"/>
    <property type="gene ID" value="PGSC0003DMG400023224"/>
</dbReference>
<evidence type="ECO:0000313" key="1">
    <source>
        <dbReference type="EnsemblPlants" id="PGSC0003DMT400059729"/>
    </source>
</evidence>
<organism evidence="1 2">
    <name type="scientific">Solanum tuberosum</name>
    <name type="common">Potato</name>
    <dbReference type="NCBI Taxonomy" id="4113"/>
    <lineage>
        <taxon>Eukaryota</taxon>
        <taxon>Viridiplantae</taxon>
        <taxon>Streptophyta</taxon>
        <taxon>Embryophyta</taxon>
        <taxon>Tracheophyta</taxon>
        <taxon>Spermatophyta</taxon>
        <taxon>Magnoliopsida</taxon>
        <taxon>eudicotyledons</taxon>
        <taxon>Gunneridae</taxon>
        <taxon>Pentapetalae</taxon>
        <taxon>asterids</taxon>
        <taxon>lamiids</taxon>
        <taxon>Solanales</taxon>
        <taxon>Solanaceae</taxon>
        <taxon>Solanoideae</taxon>
        <taxon>Solaneae</taxon>
        <taxon>Solanum</taxon>
    </lineage>
</organism>
<accession>M1C4N4</accession>
<sequence length="242" mass="26698">MVSINLEEDLIEDSKYNAVDHVEKQDNDAIDIKQETLEDVLIGDMVASIEEIKEVNSEQVVPGAIYVDGDLYGESIEKDVWEVEVSDQSSAISRSVIGLDQILKANGENVDQIDGEADLEGQILGEAIDDITFESSKADKHVFEELERKYDGVSYYGVEASEIIDDNIITDRDEEANTNEISQYYGVASEEACSKILSIGVPNLSILDVSLDSTTARKLSLRRTLRTQQGDNLHGSSDSEKS</sequence>
<dbReference type="Proteomes" id="UP000011115">
    <property type="component" value="Unassembled WGS sequence"/>
</dbReference>
<dbReference type="HOGENOM" id="CLU_091520_0_0_1"/>
<protein>
    <submittedName>
        <fullName evidence="1">Uncharacterized protein</fullName>
    </submittedName>
</protein>
<name>M1C4N4_SOLTU</name>
<reference evidence="2" key="1">
    <citation type="journal article" date="2011" name="Nature">
        <title>Genome sequence and analysis of the tuber crop potato.</title>
        <authorList>
            <consortium name="The Potato Genome Sequencing Consortium"/>
        </authorList>
    </citation>
    <scope>NUCLEOTIDE SEQUENCE [LARGE SCALE GENOMIC DNA]</scope>
    <source>
        <strain evidence="2">cv. DM1-3 516 R44</strain>
    </source>
</reference>
<keyword evidence="2" id="KW-1185">Reference proteome</keyword>
<reference evidence="1" key="2">
    <citation type="submission" date="2015-06" db="UniProtKB">
        <authorList>
            <consortium name="EnsemblPlants"/>
        </authorList>
    </citation>
    <scope>IDENTIFICATION</scope>
    <source>
        <strain evidence="1">DM1-3 516 R44</strain>
    </source>
</reference>
<dbReference type="PaxDb" id="4113-PGSC0003DMT400059729"/>
<dbReference type="AlphaFoldDB" id="M1C4N4"/>
<dbReference type="EnsemblPlants" id="PGSC0003DMT400059729">
    <property type="protein sequence ID" value="PGSC0003DMT400059729"/>
    <property type="gene ID" value="PGSC0003DMG400023224"/>
</dbReference>
<dbReference type="InParanoid" id="M1C4N4"/>
<proteinExistence type="predicted"/>